<dbReference type="Proteomes" id="UP001139000">
    <property type="component" value="Unassembled WGS sequence"/>
</dbReference>
<name>A0A9X1PIC4_9BACT</name>
<organism evidence="1 2">
    <name type="scientific">Dyadobacter chenwenxiniae</name>
    <dbReference type="NCBI Taxonomy" id="2906456"/>
    <lineage>
        <taxon>Bacteria</taxon>
        <taxon>Pseudomonadati</taxon>
        <taxon>Bacteroidota</taxon>
        <taxon>Cytophagia</taxon>
        <taxon>Cytophagales</taxon>
        <taxon>Spirosomataceae</taxon>
        <taxon>Dyadobacter</taxon>
    </lineage>
</organism>
<reference evidence="1" key="1">
    <citation type="submission" date="2021-12" db="EMBL/GenBank/DDBJ databases">
        <title>Novel species in genus Dyadobacter.</title>
        <authorList>
            <person name="Ma C."/>
        </authorList>
    </citation>
    <scope>NUCLEOTIDE SEQUENCE</scope>
    <source>
        <strain evidence="1">LJ419</strain>
    </source>
</reference>
<dbReference type="RefSeq" id="WP_234652159.1">
    <property type="nucleotide sequence ID" value="NZ_CP094997.1"/>
</dbReference>
<comment type="caution">
    <text evidence="1">The sequence shown here is derived from an EMBL/GenBank/DDBJ whole genome shotgun (WGS) entry which is preliminary data.</text>
</comment>
<evidence type="ECO:0000313" key="2">
    <source>
        <dbReference type="Proteomes" id="UP001139000"/>
    </source>
</evidence>
<evidence type="ECO:0000313" key="1">
    <source>
        <dbReference type="EMBL" id="MCF0059901.1"/>
    </source>
</evidence>
<proteinExistence type="predicted"/>
<keyword evidence="2" id="KW-1185">Reference proteome</keyword>
<dbReference type="EMBL" id="JAJTTC010000001">
    <property type="protein sequence ID" value="MCF0059901.1"/>
    <property type="molecule type" value="Genomic_DNA"/>
</dbReference>
<dbReference type="AlphaFoldDB" id="A0A9X1PIC4"/>
<accession>A0A9X1PIC4</accession>
<sequence length="149" mass="17075">MSTKIQINSLEALNRLIGGDSELEVEVRNSVVQDFTKKHLKSMVPAVVETCLSDLQKFARPIIESTFFSKVKDGWYTKIVPNELTNKIKKDEIERIFSEEIRAIVREAADKAIKDVLTPEYIKKRLEMNIEDQVAERARQIVRAKLSGL</sequence>
<protein>
    <submittedName>
        <fullName evidence="1">Uncharacterized protein</fullName>
    </submittedName>
</protein>
<gene>
    <name evidence="1" type="ORF">LXM26_00240</name>
</gene>